<dbReference type="AlphaFoldDB" id="A0A9P0FB12"/>
<feature type="active site" evidence="2">
    <location>
        <position position="341"/>
    </location>
</feature>
<dbReference type="SUPFAM" id="SSF49309">
    <property type="entry name" value="Transglutaminase, two C-terminal domains"/>
    <property type="match status" value="2"/>
</dbReference>
<keyword evidence="3" id="KW-0479">Metal-binding</keyword>
<evidence type="ECO:0000256" key="3">
    <source>
        <dbReference type="PIRSR" id="PIRSR000459-2"/>
    </source>
</evidence>
<dbReference type="InterPro" id="IPR050779">
    <property type="entry name" value="Transglutaminase"/>
</dbReference>
<dbReference type="FunFam" id="3.90.260.10:FF:000002">
    <property type="entry name" value="Erythrocyte membrane protein band 4.2"/>
    <property type="match status" value="1"/>
</dbReference>
<dbReference type="InterPro" id="IPR001102">
    <property type="entry name" value="Transglutaminase_N"/>
</dbReference>
<dbReference type="Pfam" id="PF00868">
    <property type="entry name" value="Transglut_N"/>
    <property type="match status" value="1"/>
</dbReference>
<organism evidence="5 6">
    <name type="scientific">Brassicogethes aeneus</name>
    <name type="common">Rape pollen beetle</name>
    <name type="synonym">Meligethes aeneus</name>
    <dbReference type="NCBI Taxonomy" id="1431903"/>
    <lineage>
        <taxon>Eukaryota</taxon>
        <taxon>Metazoa</taxon>
        <taxon>Ecdysozoa</taxon>
        <taxon>Arthropoda</taxon>
        <taxon>Hexapoda</taxon>
        <taxon>Insecta</taxon>
        <taxon>Pterygota</taxon>
        <taxon>Neoptera</taxon>
        <taxon>Endopterygota</taxon>
        <taxon>Coleoptera</taxon>
        <taxon>Polyphaga</taxon>
        <taxon>Cucujiformia</taxon>
        <taxon>Nitidulidae</taxon>
        <taxon>Meligethinae</taxon>
        <taxon>Brassicogethes</taxon>
    </lineage>
</organism>
<dbReference type="InterPro" id="IPR013783">
    <property type="entry name" value="Ig-like_fold"/>
</dbReference>
<keyword evidence="3" id="KW-0106">Calcium</keyword>
<dbReference type="FunFam" id="2.60.40.10:FF:000171">
    <property type="entry name" value="protein-glutamine gamma-glutamyltransferase 6"/>
    <property type="match status" value="1"/>
</dbReference>
<dbReference type="Pfam" id="PF00927">
    <property type="entry name" value="Transglut_C"/>
    <property type="match status" value="1"/>
</dbReference>
<dbReference type="SUPFAM" id="SSF54001">
    <property type="entry name" value="Cysteine proteinases"/>
    <property type="match status" value="1"/>
</dbReference>
<dbReference type="PIRSF" id="PIRSF000459">
    <property type="entry name" value="TGM_EBP42"/>
    <property type="match status" value="1"/>
</dbReference>
<feature type="active site" evidence="2">
    <location>
        <position position="364"/>
    </location>
</feature>
<dbReference type="SMART" id="SM00460">
    <property type="entry name" value="TGc"/>
    <property type="match status" value="1"/>
</dbReference>
<comment type="similarity">
    <text evidence="1">Belongs to the transglutaminase superfamily. Transglutaminase family.</text>
</comment>
<dbReference type="PANTHER" id="PTHR11590">
    <property type="entry name" value="PROTEIN-GLUTAMINE GAMMA-GLUTAMYLTRANSFERASE"/>
    <property type="match status" value="1"/>
</dbReference>
<dbReference type="Pfam" id="PF01841">
    <property type="entry name" value="Transglut_core"/>
    <property type="match status" value="1"/>
</dbReference>
<dbReference type="OrthoDB" id="437511at2759"/>
<feature type="binding site" evidence="3">
    <location>
        <position position="404"/>
    </location>
    <ligand>
        <name>Ca(2+)</name>
        <dbReference type="ChEBI" id="CHEBI:29108"/>
    </ligand>
</feature>
<dbReference type="SUPFAM" id="SSF81296">
    <property type="entry name" value="E set domains"/>
    <property type="match status" value="1"/>
</dbReference>
<dbReference type="EMBL" id="OV121132">
    <property type="protein sequence ID" value="CAH0548098.1"/>
    <property type="molecule type" value="Genomic_DNA"/>
</dbReference>
<sequence length="714" mass="80882">MKYNLEVEGISLFPKENAKKHRTYKYETVHDDENPTAVLRRGQTFKMQLKFFNGSFDENKDIVKLIFNYGSNPNALKGTQGVLKVDFTGKICAENTDWSCEILKKDDKCLSFEVCTPHNIPIGLWKLQVRTLKPETTPEKFDYVNDIYFLCNPWNSHDSTYMPETKLLDEYVLADAGKIWVGSSNNPGSRAWVFGQFDDIVLPTIMMIFNRSKMPHSSLGDPIQICRMVSKMVNANDDNGVLLGKWRDFKDNDGTLPSAWTGSVPILQEYYDTKTPVRYGQCWVFAALVTTICRALGIPSRVVSNFDSAHDYDNTFTIDNFYDENNKFDDGKTIDSIWNFHVWNDVYIARPDLPSGYGGWQAIDATPQELSGGFYQCGPTSLEAVRKGEVGYNYDTHFLISTVNSDVVHWKEDPTSEIGYSRIYSDTRAVGRFLLTKKPMVDDPYGNEDCEDVINQYKMPEGTKAERLQLFNSIRHNPLARIRWEMPHTEIRDVEFKLKNLEKVKIGDGVDLIINIENKSDQVRTINAVLSSGSVYYTGVKSHTIKESHKELKMKPQSTAQLSMTVKSDQYMDKLVEHGIIKLDAIATVKETGQTWLGKDDIQIIKPKININIPTDIIAREPTLVRLSFVNPMKKWLTDCKINVAGSSMLRNQVVRCSDVGPGKNVEVDVTVVPKIKGELTLVATFSSNELFDISGSVKATVKPNIIYTPIIMA</sequence>
<keyword evidence="6" id="KW-1185">Reference proteome</keyword>
<accession>A0A9P0FB12</accession>
<dbReference type="PANTHER" id="PTHR11590:SF40">
    <property type="entry name" value="HEMOCYTE PROTEIN-GLUTAMINE GAMMA-GLUTAMYLTRANSFERASE-LIKE PROTEIN"/>
    <property type="match status" value="1"/>
</dbReference>
<dbReference type="InterPro" id="IPR038765">
    <property type="entry name" value="Papain-like_cys_pep_sf"/>
</dbReference>
<comment type="cofactor">
    <cofactor evidence="3">
        <name>Ca(2+)</name>
        <dbReference type="ChEBI" id="CHEBI:29108"/>
    </cofactor>
    <text evidence="3">Binds 1 Ca(2+) ion per subunit.</text>
</comment>
<dbReference type="FunFam" id="2.60.40.10:FF:000090">
    <property type="entry name" value="Protein-glutamine gamma-glutamyltransferase 2"/>
    <property type="match status" value="1"/>
</dbReference>
<dbReference type="InterPro" id="IPR002931">
    <property type="entry name" value="Transglutaminase-like"/>
</dbReference>
<evidence type="ECO:0000259" key="4">
    <source>
        <dbReference type="SMART" id="SM00460"/>
    </source>
</evidence>
<dbReference type="Gene3D" id="2.60.40.10">
    <property type="entry name" value="Immunoglobulins"/>
    <property type="match status" value="3"/>
</dbReference>
<gene>
    <name evidence="5" type="ORF">MELIAE_LOCUS1934</name>
</gene>
<evidence type="ECO:0000256" key="1">
    <source>
        <dbReference type="ARBA" id="ARBA00005968"/>
    </source>
</evidence>
<dbReference type="Gene3D" id="3.90.260.10">
    <property type="entry name" value="Transglutaminase-like"/>
    <property type="match status" value="1"/>
</dbReference>
<name>A0A9P0FB12_BRAAE</name>
<dbReference type="GO" id="GO:0046872">
    <property type="term" value="F:metal ion binding"/>
    <property type="evidence" value="ECO:0007669"/>
    <property type="project" value="UniProtKB-KW"/>
</dbReference>
<feature type="domain" description="Transglutaminase-like" evidence="4">
    <location>
        <begin position="274"/>
        <end position="367"/>
    </location>
</feature>
<feature type="binding site" evidence="3">
    <location>
        <position position="466"/>
    </location>
    <ligand>
        <name>Ca(2+)</name>
        <dbReference type="ChEBI" id="CHEBI:29108"/>
    </ligand>
</feature>
<dbReference type="InterPro" id="IPR036985">
    <property type="entry name" value="Transglutaminase-like_sf"/>
</dbReference>
<feature type="binding site" evidence="3">
    <location>
        <position position="406"/>
    </location>
    <ligand>
        <name>Ca(2+)</name>
        <dbReference type="ChEBI" id="CHEBI:29108"/>
    </ligand>
</feature>
<evidence type="ECO:0000313" key="6">
    <source>
        <dbReference type="Proteomes" id="UP001154078"/>
    </source>
</evidence>
<evidence type="ECO:0000313" key="5">
    <source>
        <dbReference type="EMBL" id="CAH0548098.1"/>
    </source>
</evidence>
<reference evidence="5" key="1">
    <citation type="submission" date="2021-12" db="EMBL/GenBank/DDBJ databases">
        <authorList>
            <person name="King R."/>
        </authorList>
    </citation>
    <scope>NUCLEOTIDE SEQUENCE</scope>
</reference>
<feature type="active site" evidence="2">
    <location>
        <position position="282"/>
    </location>
</feature>
<dbReference type="InterPro" id="IPR014756">
    <property type="entry name" value="Ig_E-set"/>
</dbReference>
<protein>
    <recommendedName>
        <fullName evidence="4">Transglutaminase-like domain-containing protein</fullName>
    </recommendedName>
</protein>
<dbReference type="GO" id="GO:0003810">
    <property type="term" value="F:protein-glutamine gamma-glutamyltransferase activity"/>
    <property type="evidence" value="ECO:0007669"/>
    <property type="project" value="InterPro"/>
</dbReference>
<proteinExistence type="inferred from homology"/>
<dbReference type="Proteomes" id="UP001154078">
    <property type="component" value="Chromosome 1"/>
</dbReference>
<dbReference type="InterPro" id="IPR023608">
    <property type="entry name" value="Transglutaminase_animal"/>
</dbReference>
<evidence type="ECO:0000256" key="2">
    <source>
        <dbReference type="PIRSR" id="PIRSR000459-1"/>
    </source>
</evidence>
<dbReference type="InterPro" id="IPR008958">
    <property type="entry name" value="Transglutaminase_C"/>
</dbReference>
<dbReference type="InterPro" id="IPR036238">
    <property type="entry name" value="Transglutaminase_C_sf"/>
</dbReference>
<feature type="binding site" evidence="3">
    <location>
        <position position="461"/>
    </location>
    <ligand>
        <name>Ca(2+)</name>
        <dbReference type="ChEBI" id="CHEBI:29108"/>
    </ligand>
</feature>